<comment type="subcellular location">
    <subcellularLocation>
        <location evidence="1">Membrane</location>
        <topology evidence="1">Multi-pass membrane protein</topology>
    </subcellularLocation>
</comment>
<evidence type="ECO:0000256" key="2">
    <source>
        <dbReference type="ARBA" id="ARBA00022692"/>
    </source>
</evidence>
<dbReference type="Proteomes" id="UP001185092">
    <property type="component" value="Unassembled WGS sequence"/>
</dbReference>
<organism evidence="6 7">
    <name type="scientific">Aureibacter tunicatorum</name>
    <dbReference type="NCBI Taxonomy" id="866807"/>
    <lineage>
        <taxon>Bacteria</taxon>
        <taxon>Pseudomonadati</taxon>
        <taxon>Bacteroidota</taxon>
        <taxon>Cytophagia</taxon>
        <taxon>Cytophagales</taxon>
        <taxon>Persicobacteraceae</taxon>
        <taxon>Aureibacter</taxon>
    </lineage>
</organism>
<feature type="transmembrane region" description="Helical" evidence="5">
    <location>
        <begin position="78"/>
        <end position="96"/>
    </location>
</feature>
<reference evidence="6" key="1">
    <citation type="submission" date="2023-07" db="EMBL/GenBank/DDBJ databases">
        <title>Genomic Encyclopedia of Type Strains, Phase IV (KMG-IV): sequencing the most valuable type-strain genomes for metagenomic binning, comparative biology and taxonomic classification.</title>
        <authorList>
            <person name="Goeker M."/>
        </authorList>
    </citation>
    <scope>NUCLEOTIDE SEQUENCE</scope>
    <source>
        <strain evidence="6">DSM 26174</strain>
    </source>
</reference>
<keyword evidence="3 5" id="KW-1133">Transmembrane helix</keyword>
<dbReference type="GO" id="GO:0016020">
    <property type="term" value="C:membrane"/>
    <property type="evidence" value="ECO:0007669"/>
    <property type="project" value="UniProtKB-SubCell"/>
</dbReference>
<protein>
    <submittedName>
        <fullName evidence="6">Membrane protein YphA (DoxX/SURF4 family)</fullName>
    </submittedName>
</protein>
<dbReference type="Pfam" id="PF13564">
    <property type="entry name" value="DoxX_2"/>
    <property type="match status" value="1"/>
</dbReference>
<comment type="caution">
    <text evidence="6">The sequence shown here is derived from an EMBL/GenBank/DDBJ whole genome shotgun (WGS) entry which is preliminary data.</text>
</comment>
<feature type="transmembrane region" description="Helical" evidence="5">
    <location>
        <begin position="9"/>
        <end position="29"/>
    </location>
</feature>
<keyword evidence="2 5" id="KW-0812">Transmembrane</keyword>
<sequence length="171" mass="19150">MEKKSHMSSVVRIGLGLIFLIPGFFKLIHPEAFLEYLRTSPVPIPFGDTMFYPITVLEVLGALILIFPLQINKPLRPIFYLMFIGVLTVALISVVIPDALNSFPDQIEMATIFLQQHPERQGVNIDIFPSKIGLINILFHIFAIALLVTLIIEEKASLIGLLKKKIATETP</sequence>
<evidence type="ECO:0000256" key="4">
    <source>
        <dbReference type="ARBA" id="ARBA00023136"/>
    </source>
</evidence>
<feature type="transmembrane region" description="Helical" evidence="5">
    <location>
        <begin position="132"/>
        <end position="152"/>
    </location>
</feature>
<dbReference type="RefSeq" id="WP_309938729.1">
    <property type="nucleotide sequence ID" value="NZ_AP025305.1"/>
</dbReference>
<accession>A0AAE4BQI8</accession>
<evidence type="ECO:0000313" key="7">
    <source>
        <dbReference type="Proteomes" id="UP001185092"/>
    </source>
</evidence>
<dbReference type="InterPro" id="IPR032808">
    <property type="entry name" value="DoxX"/>
</dbReference>
<proteinExistence type="predicted"/>
<keyword evidence="4 5" id="KW-0472">Membrane</keyword>
<keyword evidence="7" id="KW-1185">Reference proteome</keyword>
<evidence type="ECO:0000256" key="1">
    <source>
        <dbReference type="ARBA" id="ARBA00004141"/>
    </source>
</evidence>
<feature type="transmembrane region" description="Helical" evidence="5">
    <location>
        <begin position="49"/>
        <end position="71"/>
    </location>
</feature>
<dbReference type="EMBL" id="JAVDQD010000002">
    <property type="protein sequence ID" value="MDR6239169.1"/>
    <property type="molecule type" value="Genomic_DNA"/>
</dbReference>
<evidence type="ECO:0000256" key="5">
    <source>
        <dbReference type="SAM" id="Phobius"/>
    </source>
</evidence>
<evidence type="ECO:0000313" key="6">
    <source>
        <dbReference type="EMBL" id="MDR6239169.1"/>
    </source>
</evidence>
<name>A0AAE4BQI8_9BACT</name>
<dbReference type="AlphaFoldDB" id="A0AAE4BQI8"/>
<gene>
    <name evidence="6" type="ORF">HNQ88_002206</name>
</gene>
<evidence type="ECO:0000256" key="3">
    <source>
        <dbReference type="ARBA" id="ARBA00022989"/>
    </source>
</evidence>